<keyword evidence="2" id="KW-1185">Reference proteome</keyword>
<dbReference type="AlphaFoldDB" id="A0A1H9TD26"/>
<organism evidence="1 2">
    <name type="scientific">Lentzea xinjiangensis</name>
    <dbReference type="NCBI Taxonomy" id="402600"/>
    <lineage>
        <taxon>Bacteria</taxon>
        <taxon>Bacillati</taxon>
        <taxon>Actinomycetota</taxon>
        <taxon>Actinomycetes</taxon>
        <taxon>Pseudonocardiales</taxon>
        <taxon>Pseudonocardiaceae</taxon>
        <taxon>Lentzea</taxon>
    </lineage>
</organism>
<dbReference type="RefSeq" id="WP_177221477.1">
    <property type="nucleotide sequence ID" value="NZ_FOFR01000018.1"/>
</dbReference>
<sequence length="307" mass="33582">MSRQITWIPAEVHGLPPIVLTDAAAGYEVHKGVRGLGAVPRELVTDESPWADGAVVEADFAVPKQPMLPMAVRAPDRDTFLARLRALEAAVRTRTPAGQPAPGQLELQQADGRKRRLWCYYLGGLPDEETIEFGGDTTWQRFGLQLLAADPYWYDAEPTRLAWDPPAPVSFLGDPFLPLKISPSQVIGDVPVTNGGTEATYGTWRITPPGTDLILRNDTTGEQLQITETIPAAHTLVIKTEPGRQDIRLFDDADPDDPGVDWWEHLADGAALWALPAGTSQLSLTLSGASAGSKIELEFYQRWSSPW</sequence>
<name>A0A1H9TD26_9PSEU</name>
<dbReference type="Proteomes" id="UP000199352">
    <property type="component" value="Unassembled WGS sequence"/>
</dbReference>
<reference evidence="2" key="1">
    <citation type="submission" date="2016-10" db="EMBL/GenBank/DDBJ databases">
        <authorList>
            <person name="Varghese N."/>
            <person name="Submissions S."/>
        </authorList>
    </citation>
    <scope>NUCLEOTIDE SEQUENCE [LARGE SCALE GENOMIC DNA]</scope>
    <source>
        <strain evidence="2">CGMCC 4.3525</strain>
    </source>
</reference>
<dbReference type="STRING" id="402600.SAMN05216188_11841"/>
<proteinExistence type="predicted"/>
<evidence type="ECO:0000313" key="2">
    <source>
        <dbReference type="Proteomes" id="UP000199352"/>
    </source>
</evidence>
<protein>
    <submittedName>
        <fullName evidence="1">Phage tail protein</fullName>
    </submittedName>
</protein>
<gene>
    <name evidence="1" type="ORF">SAMN05216188_11841</name>
</gene>
<dbReference type="EMBL" id="FOFR01000018">
    <property type="protein sequence ID" value="SER95016.1"/>
    <property type="molecule type" value="Genomic_DNA"/>
</dbReference>
<accession>A0A1H9TD26</accession>
<evidence type="ECO:0000313" key="1">
    <source>
        <dbReference type="EMBL" id="SER95016.1"/>
    </source>
</evidence>